<reference evidence="4" key="1">
    <citation type="submission" date="2024-06" db="EMBL/GenBank/DDBJ databases">
        <title>Multi-omics analyses provide insights into the biosynthesis of the anticancer antibiotic pleurotin in Hohenbuehelia grisea.</title>
        <authorList>
            <person name="Weaver J.A."/>
            <person name="Alberti F."/>
        </authorList>
    </citation>
    <scope>NUCLEOTIDE SEQUENCE [LARGE SCALE GENOMIC DNA]</scope>
    <source>
        <strain evidence="4">T-177</strain>
    </source>
</reference>
<evidence type="ECO:0000313" key="4">
    <source>
        <dbReference type="Proteomes" id="UP001556367"/>
    </source>
</evidence>
<feature type="compositionally biased region" description="Acidic residues" evidence="2">
    <location>
        <begin position="196"/>
        <end position="206"/>
    </location>
</feature>
<evidence type="ECO:0000256" key="1">
    <source>
        <dbReference type="SAM" id="Coils"/>
    </source>
</evidence>
<comment type="caution">
    <text evidence="3">The sequence shown here is derived from an EMBL/GenBank/DDBJ whole genome shotgun (WGS) entry which is preliminary data.</text>
</comment>
<feature type="compositionally biased region" description="Pro residues" evidence="2">
    <location>
        <begin position="225"/>
        <end position="235"/>
    </location>
</feature>
<feature type="compositionally biased region" description="Low complexity" evidence="2">
    <location>
        <begin position="236"/>
        <end position="245"/>
    </location>
</feature>
<feature type="coiled-coil region" evidence="1">
    <location>
        <begin position="324"/>
        <end position="358"/>
    </location>
</feature>
<evidence type="ECO:0000313" key="3">
    <source>
        <dbReference type="EMBL" id="KAL0953744.1"/>
    </source>
</evidence>
<feature type="compositionally biased region" description="Acidic residues" evidence="2">
    <location>
        <begin position="282"/>
        <end position="291"/>
    </location>
</feature>
<accession>A0ABR3JDG7</accession>
<organism evidence="3 4">
    <name type="scientific">Hohenbuehelia grisea</name>
    <dbReference type="NCBI Taxonomy" id="104357"/>
    <lineage>
        <taxon>Eukaryota</taxon>
        <taxon>Fungi</taxon>
        <taxon>Dikarya</taxon>
        <taxon>Basidiomycota</taxon>
        <taxon>Agaricomycotina</taxon>
        <taxon>Agaricomycetes</taxon>
        <taxon>Agaricomycetidae</taxon>
        <taxon>Agaricales</taxon>
        <taxon>Pleurotineae</taxon>
        <taxon>Pleurotaceae</taxon>
        <taxon>Hohenbuehelia</taxon>
    </lineage>
</organism>
<feature type="region of interest" description="Disordered" evidence="2">
    <location>
        <begin position="181"/>
        <end position="300"/>
    </location>
</feature>
<sequence>MPAIRTARNRARISSVSVASRRACRPSGAKKPTYLTRTCTAMYRNYMEPGSTQMTYESILAQVRQDAQDAEEELGPQLERRVHGYIKDLAFTGYIDKHEGGEPFGLTDLSRQVFNEIRQQMPAEHPTPRAELWSLCSHMQKRIQRRAQLTKNDLHATVNYQSAQIRDKDQQILTFKRRLREHVGPHPSLQSIWSPDDADAQTDEHEEGQAAGLPIPCTPIRPRNFPNPYPTPESQPRPSGSGSRRILTPIDDMPEEDATGEPEDRDADMFGGHGADMPMDANTDDDDDVDMADGRDGAGSGALEALQTKIDGLEVTVVECNTTIDNLRATLEDRDDTIERLEQRHFDDQRAIGELEEDGQQFALAIAVAQLDRRADARRFVEERGAHQMEVQTLTLERDGARQETETAKGEAVVLRQETQALHVEHAGAMEAQAQAHATELATQETRWTDRFNAYGATMQGIIGNLSQAANVSRWLPGSS</sequence>
<gene>
    <name evidence="3" type="ORF">HGRIS_004934</name>
</gene>
<protein>
    <submittedName>
        <fullName evidence="3">Uncharacterized protein</fullName>
    </submittedName>
</protein>
<keyword evidence="1" id="KW-0175">Coiled coil</keyword>
<feature type="compositionally biased region" description="Acidic residues" evidence="2">
    <location>
        <begin position="252"/>
        <end position="266"/>
    </location>
</feature>
<dbReference type="Proteomes" id="UP001556367">
    <property type="component" value="Unassembled WGS sequence"/>
</dbReference>
<proteinExistence type="predicted"/>
<evidence type="ECO:0000256" key="2">
    <source>
        <dbReference type="SAM" id="MobiDB-lite"/>
    </source>
</evidence>
<name>A0ABR3JDG7_9AGAR</name>
<keyword evidence="4" id="KW-1185">Reference proteome</keyword>
<dbReference type="EMBL" id="JASNQZ010000008">
    <property type="protein sequence ID" value="KAL0953744.1"/>
    <property type="molecule type" value="Genomic_DNA"/>
</dbReference>